<keyword evidence="5 15" id="KW-0812">Transmembrane</keyword>
<dbReference type="AlphaFoldDB" id="A0A183EBW8"/>
<dbReference type="EMBL" id="UYRT01086799">
    <property type="protein sequence ID" value="VDN31790.1"/>
    <property type="molecule type" value="Genomic_DNA"/>
</dbReference>
<dbReference type="Gene3D" id="3.40.50.300">
    <property type="entry name" value="P-loop containing nucleotide triphosphate hydrolases"/>
    <property type="match status" value="1"/>
</dbReference>
<proteinExistence type="inferred from homology"/>
<keyword evidence="9" id="KW-0862">Zinc</keyword>
<dbReference type="PANTHER" id="PTHR43655:SF8">
    <property type="entry name" value="PARAPLEGIN"/>
    <property type="match status" value="1"/>
</dbReference>
<evidence type="ECO:0000256" key="4">
    <source>
        <dbReference type="ARBA" id="ARBA00022670"/>
    </source>
</evidence>
<evidence type="ECO:0000256" key="11">
    <source>
        <dbReference type="ARBA" id="ARBA00022946"/>
    </source>
</evidence>
<dbReference type="InterPro" id="IPR003959">
    <property type="entry name" value="ATPase_AAA_core"/>
</dbReference>
<evidence type="ECO:0000256" key="2">
    <source>
        <dbReference type="ARBA" id="ARBA00004141"/>
    </source>
</evidence>
<dbReference type="Pfam" id="PF00004">
    <property type="entry name" value="AAA"/>
    <property type="match status" value="1"/>
</dbReference>
<feature type="transmembrane region" description="Helical" evidence="15">
    <location>
        <begin position="38"/>
        <end position="60"/>
    </location>
</feature>
<reference evidence="17 18" key="2">
    <citation type="submission" date="2018-11" db="EMBL/GenBank/DDBJ databases">
        <authorList>
            <consortium name="Pathogen Informatics"/>
        </authorList>
    </citation>
    <scope>NUCLEOTIDE SEQUENCE [LARGE SCALE GENOMIC DNA]</scope>
</reference>
<keyword evidence="12 15" id="KW-1133">Transmembrane helix</keyword>
<keyword evidence="10" id="KW-0067">ATP-binding</keyword>
<keyword evidence="7" id="KW-0547">Nucleotide-binding</keyword>
<dbReference type="Proteomes" id="UP000271098">
    <property type="component" value="Unassembled WGS sequence"/>
</dbReference>
<dbReference type="Gene3D" id="1.10.8.60">
    <property type="match status" value="1"/>
</dbReference>
<comment type="cofactor">
    <cofactor evidence="1">
        <name>Zn(2+)</name>
        <dbReference type="ChEBI" id="CHEBI:29105"/>
    </cofactor>
</comment>
<dbReference type="InterPro" id="IPR027417">
    <property type="entry name" value="P-loop_NTPase"/>
</dbReference>
<feature type="domain" description="AAA+ ATPase" evidence="16">
    <location>
        <begin position="252"/>
        <end position="393"/>
    </location>
</feature>
<dbReference type="FunFam" id="3.40.50.300:FF:000277">
    <property type="entry name" value="ATP-dependent zinc metalloprotease FtsH"/>
    <property type="match status" value="1"/>
</dbReference>
<name>A0A183EBW8_9BILA</name>
<sequence length="463" mass="51368">MRFFFSALYVRRSARDDNSANSESSKKPPDDDQRGQKFFIGLLLGTVVAVVVMSVFSSLFQKRNTKQLTVHDFLTYIVPTGQVEQVIITKNNVARVIMKPGPMQQNLPFSDLAFSIYNPRVGWQKVYMVTASDAKKLEADIRAVETAVGRRPDEWAAIAVVDTSMEGVLDILLLLLLAAMLFGARSIPSVKNSFQDMLGVKMKLNIINPGDRNALKTKFKDVAGLHEAKVEIKEFVDYLKHPEKYTNLGARLPKGALLTGPPGCGKTFLAKALAAESSVPFISMNGTEFVEMIGGLGASRVRNLFKTAKKIAPCIIYIDEIDAIGRRRSPSDFASGGSREEEQTLNQLLVEMDGIDSGRGIVLLGSTNRGDILDKALLRPGRFDRHIIIDLPTALERQEMFEIYLSKIKLDRHPQYYSKRLAQMTPRFSGADIANIVNEAAIRAASLKRKQVTVDDLDASLQR</sequence>
<evidence type="ECO:0000256" key="9">
    <source>
        <dbReference type="ARBA" id="ARBA00022833"/>
    </source>
</evidence>
<gene>
    <name evidence="17" type="ORF">GPUH_LOCUS18459</name>
</gene>
<reference evidence="19" key="1">
    <citation type="submission" date="2016-06" db="UniProtKB">
        <authorList>
            <consortium name="WormBaseParasite"/>
        </authorList>
    </citation>
    <scope>IDENTIFICATION</scope>
</reference>
<evidence type="ECO:0000256" key="6">
    <source>
        <dbReference type="ARBA" id="ARBA00022723"/>
    </source>
</evidence>
<keyword evidence="11" id="KW-0809">Transit peptide</keyword>
<dbReference type="GO" id="GO:0034982">
    <property type="term" value="P:mitochondrial protein processing"/>
    <property type="evidence" value="ECO:0007669"/>
    <property type="project" value="TreeGrafter"/>
</dbReference>
<keyword evidence="6" id="KW-0479">Metal-binding</keyword>
<keyword evidence="18" id="KW-1185">Reference proteome</keyword>
<dbReference type="GO" id="GO:0005524">
    <property type="term" value="F:ATP binding"/>
    <property type="evidence" value="ECO:0007669"/>
    <property type="project" value="UniProtKB-KW"/>
</dbReference>
<dbReference type="InterPro" id="IPR041569">
    <property type="entry name" value="AAA_lid_3"/>
</dbReference>
<evidence type="ECO:0000256" key="8">
    <source>
        <dbReference type="ARBA" id="ARBA00022801"/>
    </source>
</evidence>
<organism evidence="19">
    <name type="scientific">Gongylonema pulchrum</name>
    <dbReference type="NCBI Taxonomy" id="637853"/>
    <lineage>
        <taxon>Eukaryota</taxon>
        <taxon>Metazoa</taxon>
        <taxon>Ecdysozoa</taxon>
        <taxon>Nematoda</taxon>
        <taxon>Chromadorea</taxon>
        <taxon>Rhabditida</taxon>
        <taxon>Spirurina</taxon>
        <taxon>Spiruromorpha</taxon>
        <taxon>Spiruroidea</taxon>
        <taxon>Gongylonematidae</taxon>
        <taxon>Gongylonema</taxon>
    </lineage>
</organism>
<evidence type="ECO:0000256" key="3">
    <source>
        <dbReference type="ARBA" id="ARBA00010550"/>
    </source>
</evidence>
<dbReference type="SUPFAM" id="SSF52540">
    <property type="entry name" value="P-loop containing nucleoside triphosphate hydrolases"/>
    <property type="match status" value="1"/>
</dbReference>
<feature type="transmembrane region" description="Helical" evidence="15">
    <location>
        <begin position="168"/>
        <end position="187"/>
    </location>
</feature>
<dbReference type="GO" id="GO:0046872">
    <property type="term" value="F:metal ion binding"/>
    <property type="evidence" value="ECO:0007669"/>
    <property type="project" value="UniProtKB-KW"/>
</dbReference>
<evidence type="ECO:0000256" key="13">
    <source>
        <dbReference type="ARBA" id="ARBA00023049"/>
    </source>
</evidence>
<evidence type="ECO:0000256" key="12">
    <source>
        <dbReference type="ARBA" id="ARBA00022989"/>
    </source>
</evidence>
<dbReference type="InterPro" id="IPR003593">
    <property type="entry name" value="AAA+_ATPase"/>
</dbReference>
<evidence type="ECO:0000256" key="5">
    <source>
        <dbReference type="ARBA" id="ARBA00022692"/>
    </source>
</evidence>
<dbReference type="PANTHER" id="PTHR43655">
    <property type="entry name" value="ATP-DEPENDENT PROTEASE"/>
    <property type="match status" value="1"/>
</dbReference>
<evidence type="ECO:0000259" key="16">
    <source>
        <dbReference type="SMART" id="SM00382"/>
    </source>
</evidence>
<keyword evidence="8" id="KW-0378">Hydrolase</keyword>
<dbReference type="FunFam" id="1.10.8.60:FF:000019">
    <property type="entry name" value="AFG3-like AAA ATPase 2"/>
    <property type="match status" value="1"/>
</dbReference>
<keyword evidence="4" id="KW-0645">Protease</keyword>
<dbReference type="Pfam" id="PF17862">
    <property type="entry name" value="AAA_lid_3"/>
    <property type="match status" value="1"/>
</dbReference>
<evidence type="ECO:0000313" key="19">
    <source>
        <dbReference type="WBParaSite" id="GPUH_0001848401-mRNA-1"/>
    </source>
</evidence>
<dbReference type="CDD" id="cd19501">
    <property type="entry name" value="RecA-like_FtsH"/>
    <property type="match status" value="1"/>
</dbReference>
<evidence type="ECO:0000313" key="17">
    <source>
        <dbReference type="EMBL" id="VDN31790.1"/>
    </source>
</evidence>
<evidence type="ECO:0000256" key="7">
    <source>
        <dbReference type="ARBA" id="ARBA00022741"/>
    </source>
</evidence>
<evidence type="ECO:0000256" key="1">
    <source>
        <dbReference type="ARBA" id="ARBA00001947"/>
    </source>
</evidence>
<keyword evidence="13" id="KW-0482">Metalloprotease</keyword>
<dbReference type="GO" id="GO:0005745">
    <property type="term" value="C:m-AAA complex"/>
    <property type="evidence" value="ECO:0007669"/>
    <property type="project" value="TreeGrafter"/>
</dbReference>
<dbReference type="GO" id="GO:0008237">
    <property type="term" value="F:metallopeptidase activity"/>
    <property type="evidence" value="ECO:0007669"/>
    <property type="project" value="UniProtKB-KW"/>
</dbReference>
<keyword evidence="14 15" id="KW-0472">Membrane</keyword>
<dbReference type="SMART" id="SM00382">
    <property type="entry name" value="AAA"/>
    <property type="match status" value="1"/>
</dbReference>
<accession>A0A183EBW8</accession>
<comment type="subcellular location">
    <subcellularLocation>
        <location evidence="2">Membrane</location>
        <topology evidence="2">Multi-pass membrane protein</topology>
    </subcellularLocation>
</comment>
<evidence type="ECO:0000256" key="10">
    <source>
        <dbReference type="ARBA" id="ARBA00022840"/>
    </source>
</evidence>
<comment type="similarity">
    <text evidence="3">In the N-terminal section; belongs to the AAA ATPase family.</text>
</comment>
<dbReference type="GO" id="GO:0016887">
    <property type="term" value="F:ATP hydrolysis activity"/>
    <property type="evidence" value="ECO:0007669"/>
    <property type="project" value="InterPro"/>
</dbReference>
<dbReference type="InterPro" id="IPR050928">
    <property type="entry name" value="ATP-dep_Zn_Metalloprotease"/>
</dbReference>
<dbReference type="OrthoDB" id="1413014at2759"/>
<protein>
    <submittedName>
        <fullName evidence="19">AAA domain-containing protein</fullName>
    </submittedName>
</protein>
<dbReference type="WBParaSite" id="GPUH_0001848401-mRNA-1">
    <property type="protein sequence ID" value="GPUH_0001848401-mRNA-1"/>
    <property type="gene ID" value="GPUH_0001848401"/>
</dbReference>
<evidence type="ECO:0000256" key="14">
    <source>
        <dbReference type="ARBA" id="ARBA00023136"/>
    </source>
</evidence>
<evidence type="ECO:0000256" key="15">
    <source>
        <dbReference type="SAM" id="Phobius"/>
    </source>
</evidence>
<dbReference type="Gene3D" id="3.40.1690.20">
    <property type="match status" value="1"/>
</dbReference>
<evidence type="ECO:0000313" key="18">
    <source>
        <dbReference type="Proteomes" id="UP000271098"/>
    </source>
</evidence>